<gene>
    <name evidence="1" type="ORF">BDZ94DRAFT_1305815</name>
</gene>
<dbReference type="AlphaFoldDB" id="A0A9P5YDN2"/>
<name>A0A9P5YDN2_9AGAR</name>
<sequence>MRDARIIGLVEKASSCEGLTSMIHALDAYTSCLRFIIYNGSEDMEVEQKNAKDTIAASKNISLNAWSILKEINDGHTGAGPREAFRSAIQRVLEQLSEFKNPNHDNRDLANKYPSKTSGISLGDLLRSSRWHCLALHSWLYAPDSTSRRDSDVTRTCLCDADTRDGHARQVQIYVMETRPTKLLSQLLPIIKSQDASERTLAFILDLLISAVMAHHTRLVLWDKFEVDLCQIVWTIMRSGTSENRRSTIARASNLLT</sequence>
<organism evidence="1 2">
    <name type="scientific">Collybia nuda</name>
    <dbReference type="NCBI Taxonomy" id="64659"/>
    <lineage>
        <taxon>Eukaryota</taxon>
        <taxon>Fungi</taxon>
        <taxon>Dikarya</taxon>
        <taxon>Basidiomycota</taxon>
        <taxon>Agaricomycotina</taxon>
        <taxon>Agaricomycetes</taxon>
        <taxon>Agaricomycetidae</taxon>
        <taxon>Agaricales</taxon>
        <taxon>Tricholomatineae</taxon>
        <taxon>Clitocybaceae</taxon>
        <taxon>Collybia</taxon>
    </lineage>
</organism>
<comment type="caution">
    <text evidence="1">The sequence shown here is derived from an EMBL/GenBank/DDBJ whole genome shotgun (WGS) entry which is preliminary data.</text>
</comment>
<dbReference type="EMBL" id="MU150239">
    <property type="protein sequence ID" value="KAF9466948.1"/>
    <property type="molecule type" value="Genomic_DNA"/>
</dbReference>
<reference evidence="1" key="1">
    <citation type="submission" date="2020-11" db="EMBL/GenBank/DDBJ databases">
        <authorList>
            <consortium name="DOE Joint Genome Institute"/>
            <person name="Ahrendt S."/>
            <person name="Riley R."/>
            <person name="Andreopoulos W."/>
            <person name="Labutti K."/>
            <person name="Pangilinan J."/>
            <person name="Ruiz-Duenas F.J."/>
            <person name="Barrasa J.M."/>
            <person name="Sanchez-Garcia M."/>
            <person name="Camarero S."/>
            <person name="Miyauchi S."/>
            <person name="Serrano A."/>
            <person name="Linde D."/>
            <person name="Babiker R."/>
            <person name="Drula E."/>
            <person name="Ayuso-Fernandez I."/>
            <person name="Pacheco R."/>
            <person name="Padilla G."/>
            <person name="Ferreira P."/>
            <person name="Barriuso J."/>
            <person name="Kellner H."/>
            <person name="Castanera R."/>
            <person name="Alfaro M."/>
            <person name="Ramirez L."/>
            <person name="Pisabarro A.G."/>
            <person name="Kuo A."/>
            <person name="Tritt A."/>
            <person name="Lipzen A."/>
            <person name="He G."/>
            <person name="Yan M."/>
            <person name="Ng V."/>
            <person name="Cullen D."/>
            <person name="Martin F."/>
            <person name="Rosso M.-N."/>
            <person name="Henrissat B."/>
            <person name="Hibbett D."/>
            <person name="Martinez A.T."/>
            <person name="Grigoriev I.V."/>
        </authorList>
    </citation>
    <scope>NUCLEOTIDE SEQUENCE</scope>
    <source>
        <strain evidence="1">CBS 247.69</strain>
    </source>
</reference>
<evidence type="ECO:0000313" key="2">
    <source>
        <dbReference type="Proteomes" id="UP000807353"/>
    </source>
</evidence>
<proteinExistence type="predicted"/>
<evidence type="ECO:0000313" key="1">
    <source>
        <dbReference type="EMBL" id="KAF9466948.1"/>
    </source>
</evidence>
<keyword evidence="2" id="KW-1185">Reference proteome</keyword>
<accession>A0A9P5YDN2</accession>
<dbReference type="Proteomes" id="UP000807353">
    <property type="component" value="Unassembled WGS sequence"/>
</dbReference>
<protein>
    <submittedName>
        <fullName evidence="1">Uncharacterized protein</fullName>
    </submittedName>
</protein>
<dbReference type="OrthoDB" id="10581970at2759"/>